<dbReference type="NCBIfam" id="TIGR02836">
    <property type="entry name" value="spore_IV_A"/>
    <property type="match status" value="1"/>
</dbReference>
<dbReference type="InterPro" id="IPR046840">
    <property type="entry name" value="SpoIVA_C"/>
</dbReference>
<dbReference type="GO" id="GO:0043934">
    <property type="term" value="P:sporulation"/>
    <property type="evidence" value="ECO:0007669"/>
    <property type="project" value="InterPro"/>
</dbReference>
<keyword evidence="5" id="KW-1185">Reference proteome</keyword>
<reference evidence="4" key="1">
    <citation type="submission" date="2010-03" db="EMBL/GenBank/DDBJ databases">
        <title>The genome sequence of Ruminococcus sp. 18P13.</title>
        <authorList>
            <consortium name="metaHIT consortium -- http://www.metahit.eu/"/>
            <person name="Pajon A."/>
            <person name="Turner K."/>
            <person name="Parkhill J."/>
            <person name="Bernalier A."/>
        </authorList>
    </citation>
    <scope>NUCLEOTIDE SEQUENCE [LARGE SCALE GENOMIC DNA]</scope>
    <source>
        <strain evidence="4">Type strain: 18P13</strain>
    </source>
</reference>
<evidence type="ECO:0000313" key="5">
    <source>
        <dbReference type="Proteomes" id="UP000007054"/>
    </source>
</evidence>
<dbReference type="Pfam" id="PF20439">
    <property type="entry name" value="SpoIVA_C"/>
    <property type="match status" value="1"/>
</dbReference>
<reference evidence="4" key="2">
    <citation type="submission" date="2010-03" db="EMBL/GenBank/DDBJ databases">
        <authorList>
            <person name="Pajon A."/>
        </authorList>
    </citation>
    <scope>NUCLEOTIDE SEQUENCE</scope>
    <source>
        <strain evidence="4">Type strain: 18P13</strain>
    </source>
</reference>
<dbReference type="InterPro" id="IPR046842">
    <property type="entry name" value="SpoIVA_ATPase"/>
</dbReference>
<feature type="domain" description="Stage IV sporulation protein A ATPase" evidence="1">
    <location>
        <begin position="3"/>
        <end position="236"/>
    </location>
</feature>
<dbReference type="HOGENOM" id="CLU_043635_0_0_9"/>
<protein>
    <submittedName>
        <fullName evidence="4">Stage IV sporulation protein A</fullName>
    </submittedName>
</protein>
<accession>D4LAI7</accession>
<dbReference type="Proteomes" id="UP000007054">
    <property type="component" value="Chromosome"/>
</dbReference>
<evidence type="ECO:0000259" key="1">
    <source>
        <dbReference type="Pfam" id="PF09547"/>
    </source>
</evidence>
<dbReference type="InterPro" id="IPR027417">
    <property type="entry name" value="P-loop_NTPase"/>
</dbReference>
<name>D4LAI7_RUMC1</name>
<dbReference type="EMBL" id="FP929052">
    <property type="protein sequence ID" value="CBL16632.1"/>
    <property type="molecule type" value="Genomic_DNA"/>
</dbReference>
<dbReference type="PIRSF" id="PIRSF007466">
    <property type="entry name" value="SpoIVA"/>
    <property type="match status" value="1"/>
</dbReference>
<sequence length="490" mass="54347">MAQDIYADIAGRTDGDIYIGVVGPVRTGKSTFIKRFMETLVIPNIQGEYKRERAMDELPQSAAGKTIMTTEPKFIPEDAVEITPEEGARLRVRLIDCVGYIVPSSLGYIENENPRMVATPWFEEEVPFNMAAEVGTRKVISEHSTIGLVVTTDGSISDIPRSEYAECEQRVIRELQELGKPFVVLLNCTDPESEDALALCEQMRQAYGAAVIPVSCLELTETDIRSIITQILYAFPVKEIRVEMPGWITELAPDHWLRESVFGAIRTAASELVTVRDARGLCERISCPQITDAKVRDIDLGCGSVTVGVRLEPGLFYQILGETTGLDIGSESDLLPVLLELSRVKKAYGRLESALAEVEATGYGIVMPDITELSLEEPKIIRQGGKYGVRLKASAPSLHLMRADINTTISPIVGSEAQSKELVDYLLQEFEENPTKLWESNIFGKSLHDLMNEGLQNKLYKMPVEARMKLQEALERVINEGCNGLICFIL</sequence>
<dbReference type="AlphaFoldDB" id="D4LAI7"/>
<dbReference type="KEGG" id="rch:RUM_03970"/>
<dbReference type="Pfam" id="PF20438">
    <property type="entry name" value="SpoIVA_middle"/>
    <property type="match status" value="1"/>
</dbReference>
<dbReference type="SUPFAM" id="SSF52540">
    <property type="entry name" value="P-loop containing nucleoside triphosphate hydrolases"/>
    <property type="match status" value="1"/>
</dbReference>
<evidence type="ECO:0000259" key="3">
    <source>
        <dbReference type="Pfam" id="PF20439"/>
    </source>
</evidence>
<proteinExistence type="predicted"/>
<feature type="domain" description="Sporulation stage IV protein A C-terminal" evidence="3">
    <location>
        <begin position="415"/>
        <end position="490"/>
    </location>
</feature>
<dbReference type="Gene3D" id="3.40.50.300">
    <property type="entry name" value="P-loop containing nucleotide triphosphate hydrolases"/>
    <property type="match status" value="1"/>
</dbReference>
<feature type="domain" description="Stage IV sporulation protein A middle" evidence="2">
    <location>
        <begin position="237"/>
        <end position="414"/>
    </location>
</feature>
<dbReference type="STRING" id="213810.RUM_03970"/>
<dbReference type="GO" id="GO:0016887">
    <property type="term" value="F:ATP hydrolysis activity"/>
    <property type="evidence" value="ECO:0007669"/>
    <property type="project" value="InterPro"/>
</dbReference>
<dbReference type="PATRIC" id="fig|213810.4.peg.305"/>
<evidence type="ECO:0000259" key="2">
    <source>
        <dbReference type="Pfam" id="PF20438"/>
    </source>
</evidence>
<gene>
    <name evidence="4" type="ordered locus">RUM_03970</name>
</gene>
<dbReference type="BioCyc" id="RCHA213810:RUM_RS01925-MONOMER"/>
<dbReference type="OrthoDB" id="9761464at2"/>
<dbReference type="GeneID" id="83155229"/>
<dbReference type="InterPro" id="IPR014201">
    <property type="entry name" value="Spore_IV_A"/>
</dbReference>
<dbReference type="InterPro" id="IPR046841">
    <property type="entry name" value="SpoIVA_middle"/>
</dbReference>
<dbReference type="GO" id="GO:0005524">
    <property type="term" value="F:ATP binding"/>
    <property type="evidence" value="ECO:0007669"/>
    <property type="project" value="InterPro"/>
</dbReference>
<organism evidence="4 5">
    <name type="scientific">Ruminococcus champanellensis (strain DSM 18848 / JCM 17042 / KCTC 15320 / 18P13)</name>
    <dbReference type="NCBI Taxonomy" id="213810"/>
    <lineage>
        <taxon>Bacteria</taxon>
        <taxon>Bacillati</taxon>
        <taxon>Bacillota</taxon>
        <taxon>Clostridia</taxon>
        <taxon>Eubacteriales</taxon>
        <taxon>Oscillospiraceae</taxon>
        <taxon>Ruminococcus</taxon>
    </lineage>
</organism>
<evidence type="ECO:0000313" key="4">
    <source>
        <dbReference type="EMBL" id="CBL16632.1"/>
    </source>
</evidence>
<dbReference type="RefSeq" id="WP_015557539.1">
    <property type="nucleotide sequence ID" value="NC_021039.1"/>
</dbReference>
<dbReference type="Pfam" id="PF09547">
    <property type="entry name" value="SpoIVA_ATPase"/>
    <property type="match status" value="1"/>
</dbReference>